<dbReference type="EMBL" id="LT670844">
    <property type="protein sequence ID" value="SHK04935.1"/>
    <property type="molecule type" value="Genomic_DNA"/>
</dbReference>
<dbReference type="Proteomes" id="UP000189935">
    <property type="component" value="Chromosome I"/>
</dbReference>
<dbReference type="PANTHER" id="PTHR36505:SF1">
    <property type="entry name" value="BLR1072 PROTEIN"/>
    <property type="match status" value="1"/>
</dbReference>
<protein>
    <submittedName>
        <fullName evidence="3">PRC-barrel domain-containing protein</fullName>
    </submittedName>
</protein>
<evidence type="ECO:0000256" key="1">
    <source>
        <dbReference type="SAM" id="Phobius"/>
    </source>
</evidence>
<gene>
    <name evidence="3" type="ORF">SAMN05444159_2277</name>
</gene>
<dbReference type="SUPFAM" id="SSF50346">
    <property type="entry name" value="PRC-barrel domain"/>
    <property type="match status" value="1"/>
</dbReference>
<keyword evidence="1" id="KW-0812">Transmembrane</keyword>
<evidence type="ECO:0000313" key="3">
    <source>
        <dbReference type="EMBL" id="SHK04935.1"/>
    </source>
</evidence>
<feature type="domain" description="PRC-barrel" evidence="2">
    <location>
        <begin position="13"/>
        <end position="68"/>
    </location>
</feature>
<keyword evidence="1" id="KW-1133">Transmembrane helix</keyword>
<dbReference type="InterPro" id="IPR027275">
    <property type="entry name" value="PRC-brl_dom"/>
</dbReference>
<evidence type="ECO:0000259" key="2">
    <source>
        <dbReference type="Pfam" id="PF05239"/>
    </source>
</evidence>
<feature type="transmembrane region" description="Helical" evidence="1">
    <location>
        <begin position="45"/>
        <end position="67"/>
    </location>
</feature>
<dbReference type="Pfam" id="PF05239">
    <property type="entry name" value="PRC"/>
    <property type="match status" value="1"/>
</dbReference>
<accession>A0A1M6PAF6</accession>
<name>A0A1M6PAF6_9BRAD</name>
<sequence>MIDVMAKPHQLIASDRVEGTAVRRPNGERIGHIERLMIDKISGKVSYAILSFGGFLGIGTNLLPLPWARLTYNPRFEAYELDIDDEELRHAPSFGADKDFDWGDRSQETELHRYYGTPPYWGGF</sequence>
<reference evidence="3 4" key="1">
    <citation type="submission" date="2016-11" db="EMBL/GenBank/DDBJ databases">
        <authorList>
            <person name="Jaros S."/>
            <person name="Januszkiewicz K."/>
            <person name="Wedrychowicz H."/>
        </authorList>
    </citation>
    <scope>NUCLEOTIDE SEQUENCE [LARGE SCALE GENOMIC DNA]</scope>
    <source>
        <strain evidence="3 4">GAS499</strain>
    </source>
</reference>
<dbReference type="InterPro" id="IPR011033">
    <property type="entry name" value="PRC_barrel-like_sf"/>
</dbReference>
<evidence type="ECO:0000313" key="4">
    <source>
        <dbReference type="Proteomes" id="UP000189935"/>
    </source>
</evidence>
<dbReference type="AlphaFoldDB" id="A0A1M6PAF6"/>
<dbReference type="Gene3D" id="2.30.30.240">
    <property type="entry name" value="PRC-barrel domain"/>
    <property type="match status" value="1"/>
</dbReference>
<dbReference type="PANTHER" id="PTHR36505">
    <property type="entry name" value="BLR1072 PROTEIN"/>
    <property type="match status" value="1"/>
</dbReference>
<proteinExistence type="predicted"/>
<dbReference type="RefSeq" id="WP_244562269.1">
    <property type="nucleotide sequence ID" value="NZ_LT670844.1"/>
</dbReference>
<organism evidence="3 4">
    <name type="scientific">Bradyrhizobium lablabi</name>
    <dbReference type="NCBI Taxonomy" id="722472"/>
    <lineage>
        <taxon>Bacteria</taxon>
        <taxon>Pseudomonadati</taxon>
        <taxon>Pseudomonadota</taxon>
        <taxon>Alphaproteobacteria</taxon>
        <taxon>Hyphomicrobiales</taxon>
        <taxon>Nitrobacteraceae</taxon>
        <taxon>Bradyrhizobium</taxon>
    </lineage>
</organism>
<keyword evidence="1" id="KW-0472">Membrane</keyword>